<name>A0ABY7WWV6_9LACO</name>
<dbReference type="InterPro" id="IPR010982">
    <property type="entry name" value="Lambda_DNA-bd_dom_sf"/>
</dbReference>
<keyword evidence="2" id="KW-1185">Reference proteome</keyword>
<dbReference type="RefSeq" id="WP_274261885.1">
    <property type="nucleotide sequence ID" value="NZ_CP117884.1"/>
</dbReference>
<dbReference type="EMBL" id="CP117884">
    <property type="protein sequence ID" value="WDF83615.1"/>
    <property type="molecule type" value="Genomic_DNA"/>
</dbReference>
<dbReference type="InterPro" id="IPR001387">
    <property type="entry name" value="Cro/C1-type_HTH"/>
</dbReference>
<evidence type="ECO:0000313" key="2">
    <source>
        <dbReference type="Proteomes" id="UP001220377"/>
    </source>
</evidence>
<organism evidence="1 2">
    <name type="scientific">Lacticaseibacillus pabuli</name>
    <dbReference type="NCBI Taxonomy" id="3025672"/>
    <lineage>
        <taxon>Bacteria</taxon>
        <taxon>Bacillati</taxon>
        <taxon>Bacillota</taxon>
        <taxon>Bacilli</taxon>
        <taxon>Lactobacillales</taxon>
        <taxon>Lactobacillaceae</taxon>
        <taxon>Lacticaseibacillus</taxon>
    </lineage>
</organism>
<dbReference type="CDD" id="cd00093">
    <property type="entry name" value="HTH_XRE"/>
    <property type="match status" value="1"/>
</dbReference>
<reference evidence="1 2" key="1">
    <citation type="submission" date="2023-02" db="EMBL/GenBank/DDBJ databases">
        <title>Genome sequence of Lacticaseibacillus sp. KACC 23028.</title>
        <authorList>
            <person name="Kim S."/>
            <person name="Heo J."/>
            <person name="Kwon S.-W."/>
        </authorList>
    </citation>
    <scope>NUCLEOTIDE SEQUENCE [LARGE SCALE GENOMIC DNA]</scope>
    <source>
        <strain evidence="1 2">KACC 23028</strain>
    </source>
</reference>
<dbReference type="Proteomes" id="UP001220377">
    <property type="component" value="Chromosome"/>
</dbReference>
<protein>
    <submittedName>
        <fullName evidence="1">Helix-turn-helix transcriptional regulator</fullName>
    </submittedName>
</protein>
<dbReference type="SUPFAM" id="SSF47413">
    <property type="entry name" value="lambda repressor-like DNA-binding domains"/>
    <property type="match status" value="1"/>
</dbReference>
<sequence length="95" mass="11060">MDAFKQRSSLDVLSSEVATMMKLFDKLSDPSYLQAMRRNEGLTLTKMARLMGSYPGKINKIELSKVHPDIDYIFAFYTALIRYEGQKEAWRHDHL</sequence>
<gene>
    <name evidence="1" type="ORF">PQ472_05105</name>
</gene>
<proteinExistence type="predicted"/>
<accession>A0ABY7WWV6</accession>
<evidence type="ECO:0000313" key="1">
    <source>
        <dbReference type="EMBL" id="WDF83615.1"/>
    </source>
</evidence>